<proteinExistence type="predicted"/>
<keyword evidence="2" id="KW-0732">Signal</keyword>
<gene>
    <name evidence="3" type="ORF">OJ962_25585</name>
</gene>
<feature type="compositionally biased region" description="Basic and acidic residues" evidence="1">
    <location>
        <begin position="228"/>
        <end position="243"/>
    </location>
</feature>
<evidence type="ECO:0000313" key="4">
    <source>
        <dbReference type="Proteomes" id="UP001147700"/>
    </source>
</evidence>
<feature type="signal peptide" evidence="2">
    <location>
        <begin position="1"/>
        <end position="25"/>
    </location>
</feature>
<protein>
    <submittedName>
        <fullName evidence="3">Uncharacterized protein</fullName>
    </submittedName>
</protein>
<feature type="region of interest" description="Disordered" evidence="1">
    <location>
        <begin position="181"/>
        <end position="243"/>
    </location>
</feature>
<feature type="compositionally biased region" description="Gly residues" evidence="1">
    <location>
        <begin position="181"/>
        <end position="203"/>
    </location>
</feature>
<evidence type="ECO:0000256" key="2">
    <source>
        <dbReference type="SAM" id="SignalP"/>
    </source>
</evidence>
<dbReference type="RefSeq" id="WP_202957021.1">
    <property type="nucleotide sequence ID" value="NZ_JAPCID010000046.1"/>
</dbReference>
<dbReference type="EMBL" id="JAPCID010000046">
    <property type="protein sequence ID" value="MDA0140894.1"/>
    <property type="molecule type" value="Genomic_DNA"/>
</dbReference>
<accession>A0ABT4RQS7</accession>
<comment type="caution">
    <text evidence="3">The sequence shown here is derived from an EMBL/GenBank/DDBJ whole genome shotgun (WGS) entry which is preliminary data.</text>
</comment>
<evidence type="ECO:0000256" key="1">
    <source>
        <dbReference type="SAM" id="MobiDB-lite"/>
    </source>
</evidence>
<feature type="compositionally biased region" description="Basic and acidic residues" evidence="1">
    <location>
        <begin position="209"/>
        <end position="219"/>
    </location>
</feature>
<sequence length="357" mass="37397">MGLRTATGVLLAVAAMTLLAPSAHAQTNCVQTAPLAGEYRSGPYCINAPGTPMPTLDAPHVIGAENKSSVAESDEELSCPDGSTFGRTVWAAVHPNQNGILIVALVGIDARMAIYDVATGQRICSDDSFDNGDTYGREGLAVRGLEAGKTYHIQIGGLTRRTGSPASGDFGLSTAFLADDGSGGGTGGGTGGGVPTTTGGFGNSAGDPDPDRDGIRGAQDKCPGAGTRGRDINQDGCEDRKRQEVDVKWRIVPTSGRGVIMRELRLSGTRKGVTVTVRCSRGCKKQTLRPTKSRLNVSAKKLRAGRLKPGTTIDVSVSRPGYNGETYRYTVKKTTMTQSWTRCLPEGRSTPVKGACY</sequence>
<feature type="chain" id="PRO_5045092938" evidence="2">
    <location>
        <begin position="26"/>
        <end position="357"/>
    </location>
</feature>
<dbReference type="Proteomes" id="UP001147700">
    <property type="component" value="Unassembled WGS sequence"/>
</dbReference>
<evidence type="ECO:0000313" key="3">
    <source>
        <dbReference type="EMBL" id="MDA0140894.1"/>
    </source>
</evidence>
<organism evidence="3 4">
    <name type="scientific">Solirubrobacter deserti</name>
    <dbReference type="NCBI Taxonomy" id="2282478"/>
    <lineage>
        <taxon>Bacteria</taxon>
        <taxon>Bacillati</taxon>
        <taxon>Actinomycetota</taxon>
        <taxon>Thermoleophilia</taxon>
        <taxon>Solirubrobacterales</taxon>
        <taxon>Solirubrobacteraceae</taxon>
        <taxon>Solirubrobacter</taxon>
    </lineage>
</organism>
<reference evidence="3" key="1">
    <citation type="submission" date="2022-10" db="EMBL/GenBank/DDBJ databases">
        <title>The WGS of Solirubrobacter sp. CPCC 204708.</title>
        <authorList>
            <person name="Jiang Z."/>
        </authorList>
    </citation>
    <scope>NUCLEOTIDE SEQUENCE</scope>
    <source>
        <strain evidence="3">CPCC 204708</strain>
    </source>
</reference>
<name>A0ABT4RQS7_9ACTN</name>
<keyword evidence="4" id="KW-1185">Reference proteome</keyword>